<reference evidence="1 2" key="1">
    <citation type="journal article" date="2022" name="DNA Res.">
        <title>Chromosomal-level genome assembly of the orchid tree Bauhinia variegata (Leguminosae; Cercidoideae) supports the allotetraploid origin hypothesis of Bauhinia.</title>
        <authorList>
            <person name="Zhong Y."/>
            <person name="Chen Y."/>
            <person name="Zheng D."/>
            <person name="Pang J."/>
            <person name="Liu Y."/>
            <person name="Luo S."/>
            <person name="Meng S."/>
            <person name="Qian L."/>
            <person name="Wei D."/>
            <person name="Dai S."/>
            <person name="Zhou R."/>
        </authorList>
    </citation>
    <scope>NUCLEOTIDE SEQUENCE [LARGE SCALE GENOMIC DNA]</scope>
    <source>
        <strain evidence="1">BV-YZ2020</strain>
    </source>
</reference>
<dbReference type="Proteomes" id="UP000828941">
    <property type="component" value="Chromosome 12"/>
</dbReference>
<evidence type="ECO:0000313" key="1">
    <source>
        <dbReference type="EMBL" id="KAI4308475.1"/>
    </source>
</evidence>
<evidence type="ECO:0000313" key="2">
    <source>
        <dbReference type="Proteomes" id="UP000828941"/>
    </source>
</evidence>
<protein>
    <submittedName>
        <fullName evidence="1">Uncharacterized protein</fullName>
    </submittedName>
</protein>
<comment type="caution">
    <text evidence="1">The sequence shown here is derived from an EMBL/GenBank/DDBJ whole genome shotgun (WGS) entry which is preliminary data.</text>
</comment>
<proteinExistence type="predicted"/>
<dbReference type="EMBL" id="CM039437">
    <property type="protein sequence ID" value="KAI4308475.1"/>
    <property type="molecule type" value="Genomic_DNA"/>
</dbReference>
<organism evidence="1 2">
    <name type="scientific">Bauhinia variegata</name>
    <name type="common">Purple orchid tree</name>
    <name type="synonym">Phanera variegata</name>
    <dbReference type="NCBI Taxonomy" id="167791"/>
    <lineage>
        <taxon>Eukaryota</taxon>
        <taxon>Viridiplantae</taxon>
        <taxon>Streptophyta</taxon>
        <taxon>Embryophyta</taxon>
        <taxon>Tracheophyta</taxon>
        <taxon>Spermatophyta</taxon>
        <taxon>Magnoliopsida</taxon>
        <taxon>eudicotyledons</taxon>
        <taxon>Gunneridae</taxon>
        <taxon>Pentapetalae</taxon>
        <taxon>rosids</taxon>
        <taxon>fabids</taxon>
        <taxon>Fabales</taxon>
        <taxon>Fabaceae</taxon>
        <taxon>Cercidoideae</taxon>
        <taxon>Cercideae</taxon>
        <taxon>Bauhiniinae</taxon>
        <taxon>Bauhinia</taxon>
    </lineage>
</organism>
<keyword evidence="2" id="KW-1185">Reference proteome</keyword>
<accession>A0ACB9LFX6</accession>
<sequence>MPEIMKERVSLEGKKVILVPYMKAHVPKYQEWMQDEALRQATRSDPLNLEEQYQMQLSFSQETDRESFIVLDKDMIVGDFIHGDPHIEAMVGDVKIFMNDFDNPQTAEIEIVIAEPKSRGKGLGKESVLMMMAFAIEKLGINTFEATMGESNRASLNMFKRLGFVQISRNHTFKEVVLEFQVTQLKHEEIVRLMGIHRPPKLEDESSSSNQNRMPEIMKGRVSLEGEKVILVPYMKDHVLKYHEWMQDEALRQATGSDPLTLEEEYQMQLSWSQDPDKETFIVLDKDLVVGDFIHGDPHIEVMVGDVNIFMNYSDYPQTAEIEIMIAEQKSRGKGLGKQSVLMMMAFAIEKLGIDTFEAKIGESNKASLNMFKKLGFVEISRSAIFKEVTLEFQVTQPKHEELLRLRGTVVKHELA</sequence>
<gene>
    <name evidence="1" type="ORF">L6164_031550</name>
</gene>
<name>A0ACB9LFX6_BAUVA</name>